<feature type="non-terminal residue" evidence="4">
    <location>
        <position position="276"/>
    </location>
</feature>
<evidence type="ECO:0000259" key="3">
    <source>
        <dbReference type="Pfam" id="PF25597"/>
    </source>
</evidence>
<dbReference type="AlphaFoldDB" id="A0A087TKC7"/>
<proteinExistence type="predicted"/>
<evidence type="ECO:0000313" key="5">
    <source>
        <dbReference type="Proteomes" id="UP000054359"/>
    </source>
</evidence>
<dbReference type="Proteomes" id="UP000054359">
    <property type="component" value="Unassembled WGS sequence"/>
</dbReference>
<dbReference type="InterPro" id="IPR057670">
    <property type="entry name" value="SH3_retrovirus"/>
</dbReference>
<feature type="region of interest" description="Disordered" evidence="1">
    <location>
        <begin position="216"/>
        <end position="276"/>
    </location>
</feature>
<evidence type="ECO:0000259" key="2">
    <source>
        <dbReference type="Pfam" id="PF22936"/>
    </source>
</evidence>
<gene>
    <name evidence="4" type="ORF">X975_08656</name>
</gene>
<dbReference type="InterPro" id="IPR054722">
    <property type="entry name" value="PolX-like_BBD"/>
</dbReference>
<dbReference type="Pfam" id="PF22936">
    <property type="entry name" value="Pol_BBD"/>
    <property type="match status" value="1"/>
</dbReference>
<name>A0A087TKC7_STEMI</name>
<evidence type="ECO:0008006" key="6">
    <source>
        <dbReference type="Google" id="ProtNLM"/>
    </source>
</evidence>
<evidence type="ECO:0000313" key="4">
    <source>
        <dbReference type="EMBL" id="KFM65566.1"/>
    </source>
</evidence>
<protein>
    <recommendedName>
        <fullName evidence="6">Retrovirus-related Pol polyprotein from transposon TNT 1-94</fullName>
    </recommendedName>
</protein>
<feature type="domain" description="Retrovirus-related Pol polyprotein from transposon TNT 1-94-like beta-barrel" evidence="2">
    <location>
        <begin position="40"/>
        <end position="112"/>
    </location>
</feature>
<dbReference type="Pfam" id="PF25597">
    <property type="entry name" value="SH3_retrovirus"/>
    <property type="match status" value="1"/>
</dbReference>
<reference evidence="4 5" key="1">
    <citation type="submission" date="2013-11" db="EMBL/GenBank/DDBJ databases">
        <title>Genome sequencing of Stegodyphus mimosarum.</title>
        <authorList>
            <person name="Bechsgaard J."/>
        </authorList>
    </citation>
    <scope>NUCLEOTIDE SEQUENCE [LARGE SCALE GENOMIC DNA]</scope>
</reference>
<accession>A0A087TKC7</accession>
<keyword evidence="5" id="KW-1185">Reference proteome</keyword>
<organism evidence="4 5">
    <name type="scientific">Stegodyphus mimosarum</name>
    <name type="common">African social velvet spider</name>
    <dbReference type="NCBI Taxonomy" id="407821"/>
    <lineage>
        <taxon>Eukaryota</taxon>
        <taxon>Metazoa</taxon>
        <taxon>Ecdysozoa</taxon>
        <taxon>Arthropoda</taxon>
        <taxon>Chelicerata</taxon>
        <taxon>Arachnida</taxon>
        <taxon>Araneae</taxon>
        <taxon>Araneomorphae</taxon>
        <taxon>Entelegynae</taxon>
        <taxon>Eresoidea</taxon>
        <taxon>Eresidae</taxon>
        <taxon>Stegodyphus</taxon>
    </lineage>
</organism>
<dbReference type="OrthoDB" id="8053277at2759"/>
<feature type="domain" description="Retroviral polymerase SH3-like" evidence="3">
    <location>
        <begin position="114"/>
        <end position="170"/>
    </location>
</feature>
<dbReference type="EMBL" id="KK115620">
    <property type="protein sequence ID" value="KFM65566.1"/>
    <property type="molecule type" value="Genomic_DNA"/>
</dbReference>
<feature type="compositionally biased region" description="Polar residues" evidence="1">
    <location>
        <begin position="227"/>
        <end position="239"/>
    </location>
</feature>
<evidence type="ECO:0000256" key="1">
    <source>
        <dbReference type="SAM" id="MobiDB-lite"/>
    </source>
</evidence>
<sequence>MNRLHAYLKYLKKIESSCLNQDRNDGKNKIDGQENRKIKWIIDSGATSHMATSKEIFTDFKDEEQQIMTSEKDAMIKSVGIGNIKTQTDRIKNILRVENVLQVPNLSENLLFGCEAYVHIIRQKRRKMDLKAQKGIMIGYSMKRKAYEIYIPELNKIQEMRDVKFNEQKLGSPLLKENYLKFNKNQILEELIIFYKEQTNGSVNNAGITGRYHREANTTDEAEKILPSNTGEHAENNSLEMPIIEHPQINEEPEYDSHEYSVQKRPPRATKLPEKL</sequence>